<reference evidence="1" key="1">
    <citation type="submission" date="2023-03" db="EMBL/GenBank/DDBJ databases">
        <title>Massive genome expansion in bonnet fungi (Mycena s.s.) driven by repeated elements and novel gene families across ecological guilds.</title>
        <authorList>
            <consortium name="Lawrence Berkeley National Laboratory"/>
            <person name="Harder C.B."/>
            <person name="Miyauchi S."/>
            <person name="Viragh M."/>
            <person name="Kuo A."/>
            <person name="Thoen E."/>
            <person name="Andreopoulos B."/>
            <person name="Lu D."/>
            <person name="Skrede I."/>
            <person name="Drula E."/>
            <person name="Henrissat B."/>
            <person name="Morin E."/>
            <person name="Kohler A."/>
            <person name="Barry K."/>
            <person name="LaButti K."/>
            <person name="Morin E."/>
            <person name="Salamov A."/>
            <person name="Lipzen A."/>
            <person name="Mereny Z."/>
            <person name="Hegedus B."/>
            <person name="Baldrian P."/>
            <person name="Stursova M."/>
            <person name="Weitz H."/>
            <person name="Taylor A."/>
            <person name="Grigoriev I.V."/>
            <person name="Nagy L.G."/>
            <person name="Martin F."/>
            <person name="Kauserud H."/>
        </authorList>
    </citation>
    <scope>NUCLEOTIDE SEQUENCE</scope>
    <source>
        <strain evidence="1">CBHHK173m</strain>
    </source>
</reference>
<keyword evidence="2" id="KW-1185">Reference proteome</keyword>
<evidence type="ECO:0000313" key="2">
    <source>
        <dbReference type="Proteomes" id="UP001222325"/>
    </source>
</evidence>
<dbReference type="AlphaFoldDB" id="A0AAD6U6R2"/>
<organism evidence="1 2">
    <name type="scientific">Mycena belliarum</name>
    <dbReference type="NCBI Taxonomy" id="1033014"/>
    <lineage>
        <taxon>Eukaryota</taxon>
        <taxon>Fungi</taxon>
        <taxon>Dikarya</taxon>
        <taxon>Basidiomycota</taxon>
        <taxon>Agaricomycotina</taxon>
        <taxon>Agaricomycetes</taxon>
        <taxon>Agaricomycetidae</taxon>
        <taxon>Agaricales</taxon>
        <taxon>Marasmiineae</taxon>
        <taxon>Mycenaceae</taxon>
        <taxon>Mycena</taxon>
    </lineage>
</organism>
<proteinExistence type="predicted"/>
<dbReference type="Gene3D" id="3.80.10.10">
    <property type="entry name" value="Ribonuclease Inhibitor"/>
    <property type="match status" value="1"/>
</dbReference>
<protein>
    <recommendedName>
        <fullName evidence="3">F-box domain-containing protein</fullName>
    </recommendedName>
</protein>
<gene>
    <name evidence="1" type="ORF">B0H15DRAFT_981176</name>
</gene>
<dbReference type="Proteomes" id="UP001222325">
    <property type="component" value="Unassembled WGS sequence"/>
</dbReference>
<comment type="caution">
    <text evidence="1">The sequence shown here is derived from an EMBL/GenBank/DDBJ whole genome shotgun (WGS) entry which is preliminary data.</text>
</comment>
<name>A0AAD6U6R2_9AGAR</name>
<dbReference type="EMBL" id="JARJCN010000024">
    <property type="protein sequence ID" value="KAJ7089233.1"/>
    <property type="molecule type" value="Genomic_DNA"/>
</dbReference>
<evidence type="ECO:0000313" key="1">
    <source>
        <dbReference type="EMBL" id="KAJ7089233.1"/>
    </source>
</evidence>
<sequence>MANAAPSLPSLPAELFDIIIVQVQDDIHALAACGLVCRSWLVSSRYHIFKTTPVSLRPGNAQQFIELVNHPSSTFCTHVRSLELLSSHVPGGSFDAQWLDPIIGTLARLPCVTDMLIANIQWGNMNPRTKSALLHGFPALTHLELWSTHFDSVSHLVQLICSKPLLHILGLDDLAWEDPSFEISACRVPYGLHSLRLSNCYKRDILDWLVSHEALPPIHHVQLGAVHPEDTHSIGRFLARLGPDLFTLQLEFSSLDAGGDAGIYASIPPQKIAQRTAEDFCARVDLAQNPALHTVILDKFIYYSDYQFSSAVAWIPELVSPIPNLKELSFGIAIRDIGELHPEENPIDWAALDDLFCDPQLAGLRALRFWVADRVELREVARVLSHSLPRSSQRGMLHFHLEPPRLV</sequence>
<evidence type="ECO:0008006" key="3">
    <source>
        <dbReference type="Google" id="ProtNLM"/>
    </source>
</evidence>
<dbReference type="InterPro" id="IPR032675">
    <property type="entry name" value="LRR_dom_sf"/>
</dbReference>
<accession>A0AAD6U6R2</accession>
<dbReference type="SUPFAM" id="SSF52047">
    <property type="entry name" value="RNI-like"/>
    <property type="match status" value="1"/>
</dbReference>